<feature type="transmembrane region" description="Helical" evidence="12">
    <location>
        <begin position="101"/>
        <end position="121"/>
    </location>
</feature>
<evidence type="ECO:0000313" key="14">
    <source>
        <dbReference type="EMBL" id="NBI30264.1"/>
    </source>
</evidence>
<comment type="cofactor">
    <cofactor evidence="1">
        <name>Zn(2+)</name>
        <dbReference type="ChEBI" id="CHEBI:29105"/>
    </cofactor>
</comment>
<dbReference type="PANTHER" id="PTHR39188:SF3">
    <property type="entry name" value="STAGE IV SPORULATION PROTEIN FB"/>
    <property type="match status" value="1"/>
</dbReference>
<accession>A0A6N9Q6M2</accession>
<dbReference type="AlphaFoldDB" id="A0A6N9Q6M2"/>
<proteinExistence type="inferred from homology"/>
<dbReference type="OrthoDB" id="9781963at2"/>
<keyword evidence="5 12" id="KW-0812">Transmembrane</keyword>
<evidence type="ECO:0000256" key="12">
    <source>
        <dbReference type="SAM" id="Phobius"/>
    </source>
</evidence>
<feature type="transmembrane region" description="Helical" evidence="12">
    <location>
        <begin position="71"/>
        <end position="89"/>
    </location>
</feature>
<comment type="subcellular location">
    <subcellularLocation>
        <location evidence="2">Membrane</location>
        <topology evidence="2">Multi-pass membrane protein</topology>
    </subcellularLocation>
</comment>
<protein>
    <submittedName>
        <fullName evidence="14">Site-2 protease family protein</fullName>
    </submittedName>
</protein>
<comment type="similarity">
    <text evidence="3">Belongs to the peptidase M50B family.</text>
</comment>
<evidence type="ECO:0000256" key="8">
    <source>
        <dbReference type="ARBA" id="ARBA00022833"/>
    </source>
</evidence>
<gene>
    <name evidence="14" type="ORF">ERL59_15045</name>
</gene>
<evidence type="ECO:0000256" key="11">
    <source>
        <dbReference type="ARBA" id="ARBA00023136"/>
    </source>
</evidence>
<evidence type="ECO:0000259" key="13">
    <source>
        <dbReference type="Pfam" id="PF02163"/>
    </source>
</evidence>
<sequence length="357" mass="39418">MWLLGAVGVFLLGAGKNIFLVLKSVKFAGPLISMFISIGAYALIFPLEFAIGLVIMLLIHELGHVAAAKQKGLPVSAPLFIPFLGALIAMKRNPRDAVTEAYIAIGGPILGTAGAFVVYLLGSNMDGEWGQLLLVIAYVGFLLNLVNLLPIHPLDGGRIATAVTRWLWLAGLIGGLVVIIFFLQSPLFFIIWALFAWELFQKYVKRKGKGRNAEVGAKIDVPVELLLDKGFIIPEGTERLNHLLSILQQEIAFRTFSTLDGQQKVSILWNEIGLNQSIDLPSQGIIKKVEVSQIENVQKESGRIIRIHCLIQSEQYEPDDYYNVPLDTRWRFGLAYGVLAIFLGYMMYVTSIQGGHI</sequence>
<dbReference type="GO" id="GO:0008237">
    <property type="term" value="F:metallopeptidase activity"/>
    <property type="evidence" value="ECO:0007669"/>
    <property type="project" value="UniProtKB-KW"/>
</dbReference>
<keyword evidence="9 12" id="KW-1133">Transmembrane helix</keyword>
<feature type="domain" description="Peptidase M50" evidence="13">
    <location>
        <begin position="49"/>
        <end position="122"/>
    </location>
</feature>
<name>A0A6N9Q6M2_9BACL</name>
<evidence type="ECO:0000256" key="5">
    <source>
        <dbReference type="ARBA" id="ARBA00022692"/>
    </source>
</evidence>
<evidence type="ECO:0000256" key="10">
    <source>
        <dbReference type="ARBA" id="ARBA00023049"/>
    </source>
</evidence>
<evidence type="ECO:0000256" key="4">
    <source>
        <dbReference type="ARBA" id="ARBA00022670"/>
    </source>
</evidence>
<dbReference type="EMBL" id="SIJB01000030">
    <property type="protein sequence ID" value="NBI30264.1"/>
    <property type="molecule type" value="Genomic_DNA"/>
</dbReference>
<keyword evidence="10" id="KW-0482">Metalloprotease</keyword>
<feature type="transmembrane region" description="Helical" evidence="12">
    <location>
        <begin position="31"/>
        <end position="59"/>
    </location>
</feature>
<evidence type="ECO:0000256" key="1">
    <source>
        <dbReference type="ARBA" id="ARBA00001947"/>
    </source>
</evidence>
<dbReference type="Pfam" id="PF02163">
    <property type="entry name" value="Peptidase_M50"/>
    <property type="match status" value="2"/>
</dbReference>
<keyword evidence="15" id="KW-1185">Reference proteome</keyword>
<reference evidence="14 15" key="1">
    <citation type="submission" date="2019-01" db="EMBL/GenBank/DDBJ databases">
        <title>Chengkuizengella sp. nov., isolated from deep-sea sediment of East Pacific Ocean.</title>
        <authorList>
            <person name="Yang J."/>
            <person name="Lai Q."/>
            <person name="Shao Z."/>
        </authorList>
    </citation>
    <scope>NUCLEOTIDE SEQUENCE [LARGE SCALE GENOMIC DNA]</scope>
    <source>
        <strain evidence="14 15">YPA3-1-1</strain>
    </source>
</reference>
<feature type="transmembrane region" description="Helical" evidence="12">
    <location>
        <begin position="166"/>
        <end position="197"/>
    </location>
</feature>
<keyword evidence="4 14" id="KW-0645">Protease</keyword>
<feature type="domain" description="Peptidase M50" evidence="13">
    <location>
        <begin position="129"/>
        <end position="165"/>
    </location>
</feature>
<keyword evidence="8" id="KW-0862">Zinc</keyword>
<keyword evidence="7" id="KW-0378">Hydrolase</keyword>
<evidence type="ECO:0000313" key="15">
    <source>
        <dbReference type="Proteomes" id="UP000448943"/>
    </source>
</evidence>
<evidence type="ECO:0000256" key="3">
    <source>
        <dbReference type="ARBA" id="ARBA00007931"/>
    </source>
</evidence>
<dbReference type="GO" id="GO:0016020">
    <property type="term" value="C:membrane"/>
    <property type="evidence" value="ECO:0007669"/>
    <property type="project" value="UniProtKB-SubCell"/>
</dbReference>
<dbReference type="PANTHER" id="PTHR39188">
    <property type="entry name" value="MEMBRANE-ASSOCIATED ZINC METALLOPROTEASE M50B"/>
    <property type="match status" value="1"/>
</dbReference>
<keyword evidence="6" id="KW-0479">Metal-binding</keyword>
<evidence type="ECO:0000256" key="9">
    <source>
        <dbReference type="ARBA" id="ARBA00022989"/>
    </source>
</evidence>
<feature type="transmembrane region" description="Helical" evidence="12">
    <location>
        <begin position="133"/>
        <end position="154"/>
    </location>
</feature>
<dbReference type="CDD" id="cd06160">
    <property type="entry name" value="S2P-M50_like_2"/>
    <property type="match status" value="1"/>
</dbReference>
<dbReference type="Proteomes" id="UP000448943">
    <property type="component" value="Unassembled WGS sequence"/>
</dbReference>
<dbReference type="GO" id="GO:0006508">
    <property type="term" value="P:proteolysis"/>
    <property type="evidence" value="ECO:0007669"/>
    <property type="project" value="UniProtKB-KW"/>
</dbReference>
<dbReference type="GO" id="GO:0046872">
    <property type="term" value="F:metal ion binding"/>
    <property type="evidence" value="ECO:0007669"/>
    <property type="project" value="UniProtKB-KW"/>
</dbReference>
<keyword evidence="11 12" id="KW-0472">Membrane</keyword>
<evidence type="ECO:0000256" key="6">
    <source>
        <dbReference type="ARBA" id="ARBA00022723"/>
    </source>
</evidence>
<feature type="transmembrane region" description="Helical" evidence="12">
    <location>
        <begin position="332"/>
        <end position="352"/>
    </location>
</feature>
<dbReference type="InterPro" id="IPR008915">
    <property type="entry name" value="Peptidase_M50"/>
</dbReference>
<evidence type="ECO:0000256" key="2">
    <source>
        <dbReference type="ARBA" id="ARBA00004141"/>
    </source>
</evidence>
<comment type="caution">
    <text evidence="14">The sequence shown here is derived from an EMBL/GenBank/DDBJ whole genome shotgun (WGS) entry which is preliminary data.</text>
</comment>
<evidence type="ECO:0000256" key="7">
    <source>
        <dbReference type="ARBA" id="ARBA00022801"/>
    </source>
</evidence>
<organism evidence="14 15">
    <name type="scientific">Chengkuizengella marina</name>
    <dbReference type="NCBI Taxonomy" id="2507566"/>
    <lineage>
        <taxon>Bacteria</taxon>
        <taxon>Bacillati</taxon>
        <taxon>Bacillota</taxon>
        <taxon>Bacilli</taxon>
        <taxon>Bacillales</taxon>
        <taxon>Paenibacillaceae</taxon>
        <taxon>Chengkuizengella</taxon>
    </lineage>
</organism>